<dbReference type="GO" id="GO:0005525">
    <property type="term" value="F:GTP binding"/>
    <property type="evidence" value="ECO:0007669"/>
    <property type="project" value="UniProtKB-KW"/>
</dbReference>
<comment type="subcellular location">
    <subcellularLocation>
        <location evidence="1">Membrane</location>
        <topology evidence="1">Lipid-anchor</topology>
    </subcellularLocation>
</comment>
<evidence type="ECO:0000256" key="9">
    <source>
        <dbReference type="ARBA" id="ARBA00023289"/>
    </source>
</evidence>
<evidence type="ECO:0000256" key="11">
    <source>
        <dbReference type="SAM" id="MobiDB-lite"/>
    </source>
</evidence>
<name>K1QZJ6_MAGGI</name>
<proteinExistence type="inferred from homology"/>
<dbReference type="PANTHER" id="PTHR24070">
    <property type="entry name" value="RAS, DI-RAS, AND RHEB FAMILY MEMBERS OF SMALL GTPASE SUPERFAMILY"/>
    <property type="match status" value="1"/>
</dbReference>
<dbReference type="InterPro" id="IPR020849">
    <property type="entry name" value="Small_GTPase_Ras-type"/>
</dbReference>
<dbReference type="CDD" id="cd04138">
    <property type="entry name" value="H_N_K_Ras_like"/>
    <property type="match status" value="1"/>
</dbReference>
<feature type="region of interest" description="Disordered" evidence="11">
    <location>
        <begin position="182"/>
        <end position="203"/>
    </location>
</feature>
<dbReference type="PROSITE" id="PS51419">
    <property type="entry name" value="RAB"/>
    <property type="match status" value="1"/>
</dbReference>
<dbReference type="EC" id="3.6.5.2" evidence="3"/>
<dbReference type="HOGENOM" id="CLU_926118_0_0_1"/>
<dbReference type="SMART" id="SM00175">
    <property type="entry name" value="RAB"/>
    <property type="match status" value="1"/>
</dbReference>
<dbReference type="AlphaFoldDB" id="K1QZJ6"/>
<dbReference type="SMART" id="SM00174">
    <property type="entry name" value="RHO"/>
    <property type="match status" value="1"/>
</dbReference>
<protein>
    <recommendedName>
        <fullName evidence="3">small monomeric GTPase</fullName>
        <ecNumber evidence="3">3.6.5.2</ecNumber>
    </recommendedName>
</protein>
<dbReference type="GO" id="GO:0016020">
    <property type="term" value="C:membrane"/>
    <property type="evidence" value="ECO:0007669"/>
    <property type="project" value="UniProtKB-SubCell"/>
</dbReference>
<dbReference type="InParanoid" id="K1QZJ6"/>
<evidence type="ECO:0000256" key="8">
    <source>
        <dbReference type="ARBA" id="ARBA00023288"/>
    </source>
</evidence>
<dbReference type="Pfam" id="PF00071">
    <property type="entry name" value="Ras"/>
    <property type="match status" value="1"/>
</dbReference>
<dbReference type="FunFam" id="3.40.50.300:FF:000096">
    <property type="entry name" value="KRAS proto-oncogene, GTPase"/>
    <property type="match status" value="1"/>
</dbReference>
<evidence type="ECO:0000256" key="4">
    <source>
        <dbReference type="ARBA" id="ARBA00022741"/>
    </source>
</evidence>
<dbReference type="PRINTS" id="PR00449">
    <property type="entry name" value="RASTRNSFRMNG"/>
</dbReference>
<reference evidence="12" key="1">
    <citation type="journal article" date="2012" name="Nature">
        <title>The oyster genome reveals stress adaptation and complexity of shell formation.</title>
        <authorList>
            <person name="Zhang G."/>
            <person name="Fang X."/>
            <person name="Guo X."/>
            <person name="Li L."/>
            <person name="Luo R."/>
            <person name="Xu F."/>
            <person name="Yang P."/>
            <person name="Zhang L."/>
            <person name="Wang X."/>
            <person name="Qi H."/>
            <person name="Xiong Z."/>
            <person name="Que H."/>
            <person name="Xie Y."/>
            <person name="Holland P.W."/>
            <person name="Paps J."/>
            <person name="Zhu Y."/>
            <person name="Wu F."/>
            <person name="Chen Y."/>
            <person name="Wang J."/>
            <person name="Peng C."/>
            <person name="Meng J."/>
            <person name="Yang L."/>
            <person name="Liu J."/>
            <person name="Wen B."/>
            <person name="Zhang N."/>
            <person name="Huang Z."/>
            <person name="Zhu Q."/>
            <person name="Feng Y."/>
            <person name="Mount A."/>
            <person name="Hedgecock D."/>
            <person name="Xu Z."/>
            <person name="Liu Y."/>
            <person name="Domazet-Loso T."/>
            <person name="Du Y."/>
            <person name="Sun X."/>
            <person name="Zhang S."/>
            <person name="Liu B."/>
            <person name="Cheng P."/>
            <person name="Jiang X."/>
            <person name="Li J."/>
            <person name="Fan D."/>
            <person name="Wang W."/>
            <person name="Fu W."/>
            <person name="Wang T."/>
            <person name="Wang B."/>
            <person name="Zhang J."/>
            <person name="Peng Z."/>
            <person name="Li Y."/>
            <person name="Li N."/>
            <person name="Wang J."/>
            <person name="Chen M."/>
            <person name="He Y."/>
            <person name="Tan F."/>
            <person name="Song X."/>
            <person name="Zheng Q."/>
            <person name="Huang R."/>
            <person name="Yang H."/>
            <person name="Du X."/>
            <person name="Chen L."/>
            <person name="Yang M."/>
            <person name="Gaffney P.M."/>
            <person name="Wang S."/>
            <person name="Luo L."/>
            <person name="She Z."/>
            <person name="Ming Y."/>
            <person name="Huang W."/>
            <person name="Zhang S."/>
            <person name="Huang B."/>
            <person name="Zhang Y."/>
            <person name="Qu T."/>
            <person name="Ni P."/>
            <person name="Miao G."/>
            <person name="Wang J."/>
            <person name="Wang Q."/>
            <person name="Steinberg C.E."/>
            <person name="Wang H."/>
            <person name="Li N."/>
            <person name="Qian L."/>
            <person name="Zhang G."/>
            <person name="Li Y."/>
            <person name="Yang H."/>
            <person name="Liu X."/>
            <person name="Wang J."/>
            <person name="Yin Y."/>
            <person name="Wang J."/>
        </authorList>
    </citation>
    <scope>NUCLEOTIDE SEQUENCE [LARGE SCALE GENOMIC DNA]</scope>
    <source>
        <strain evidence="12">05x7-T-G4-1.051#20</strain>
    </source>
</reference>
<dbReference type="InterPro" id="IPR027417">
    <property type="entry name" value="P-loop_NTPase"/>
</dbReference>
<feature type="compositionally biased region" description="Basic and acidic residues" evidence="11">
    <location>
        <begin position="256"/>
        <end position="272"/>
    </location>
</feature>
<evidence type="ECO:0000256" key="6">
    <source>
        <dbReference type="ARBA" id="ARBA00023134"/>
    </source>
</evidence>
<feature type="non-terminal residue" evidence="12">
    <location>
        <position position="1"/>
    </location>
</feature>
<evidence type="ECO:0000256" key="10">
    <source>
        <dbReference type="ARBA" id="ARBA00048098"/>
    </source>
</evidence>
<dbReference type="NCBIfam" id="TIGR00231">
    <property type="entry name" value="small_GTP"/>
    <property type="match status" value="1"/>
</dbReference>
<evidence type="ECO:0000256" key="3">
    <source>
        <dbReference type="ARBA" id="ARBA00011984"/>
    </source>
</evidence>
<dbReference type="InterPro" id="IPR005225">
    <property type="entry name" value="Small_GTP-bd"/>
</dbReference>
<dbReference type="EMBL" id="JH817736">
    <property type="protein sequence ID" value="EKC34295.1"/>
    <property type="molecule type" value="Genomic_DNA"/>
</dbReference>
<evidence type="ECO:0000256" key="1">
    <source>
        <dbReference type="ARBA" id="ARBA00004635"/>
    </source>
</evidence>
<gene>
    <name evidence="12" type="ORF">CGI_10023395</name>
</gene>
<evidence type="ECO:0000256" key="2">
    <source>
        <dbReference type="ARBA" id="ARBA00008344"/>
    </source>
</evidence>
<keyword evidence="4" id="KW-0547">Nucleotide-binding</keyword>
<dbReference type="PROSITE" id="PS51421">
    <property type="entry name" value="RAS"/>
    <property type="match status" value="1"/>
</dbReference>
<keyword evidence="5" id="KW-0378">Hydrolase</keyword>
<dbReference type="GO" id="GO:0003925">
    <property type="term" value="F:G protein activity"/>
    <property type="evidence" value="ECO:0007669"/>
    <property type="project" value="UniProtKB-EC"/>
</dbReference>
<dbReference type="SMART" id="SM00176">
    <property type="entry name" value="RAN"/>
    <property type="match status" value="1"/>
</dbReference>
<keyword evidence="9" id="KW-0636">Prenylation</keyword>
<keyword evidence="6" id="KW-0342">GTP-binding</keyword>
<evidence type="ECO:0000256" key="5">
    <source>
        <dbReference type="ARBA" id="ARBA00022801"/>
    </source>
</evidence>
<dbReference type="GO" id="GO:0007165">
    <property type="term" value="P:signal transduction"/>
    <property type="evidence" value="ECO:0007669"/>
    <property type="project" value="InterPro"/>
</dbReference>
<dbReference type="InterPro" id="IPR001806">
    <property type="entry name" value="Small_GTPase"/>
</dbReference>
<dbReference type="SMART" id="SM00173">
    <property type="entry name" value="RAS"/>
    <property type="match status" value="1"/>
</dbReference>
<keyword evidence="8" id="KW-0449">Lipoprotein</keyword>
<dbReference type="Gene3D" id="3.40.50.300">
    <property type="entry name" value="P-loop containing nucleotide triphosphate hydrolases"/>
    <property type="match status" value="1"/>
</dbReference>
<evidence type="ECO:0000313" key="12">
    <source>
        <dbReference type="EMBL" id="EKC34295.1"/>
    </source>
</evidence>
<dbReference type="PROSITE" id="PS51420">
    <property type="entry name" value="RHO"/>
    <property type="match status" value="1"/>
</dbReference>
<comment type="similarity">
    <text evidence="2">Belongs to the small GTPase superfamily. Ras family.</text>
</comment>
<feature type="compositionally biased region" description="Basic and acidic residues" evidence="11">
    <location>
        <begin position="188"/>
        <end position="201"/>
    </location>
</feature>
<comment type="catalytic activity">
    <reaction evidence="10">
        <text>GTP + H2O = GDP + phosphate + H(+)</text>
        <dbReference type="Rhea" id="RHEA:19669"/>
        <dbReference type="ChEBI" id="CHEBI:15377"/>
        <dbReference type="ChEBI" id="CHEBI:15378"/>
        <dbReference type="ChEBI" id="CHEBI:37565"/>
        <dbReference type="ChEBI" id="CHEBI:43474"/>
        <dbReference type="ChEBI" id="CHEBI:58189"/>
        <dbReference type="EC" id="3.6.5.2"/>
    </reaction>
</comment>
<dbReference type="SUPFAM" id="SSF52540">
    <property type="entry name" value="P-loop containing nucleoside triphosphate hydrolases"/>
    <property type="match status" value="1"/>
</dbReference>
<feature type="region of interest" description="Disordered" evidence="11">
    <location>
        <begin position="245"/>
        <end position="274"/>
    </location>
</feature>
<sequence length="301" mass="33930">LLCISAGGVGKSALTIQLIQNHFVEEYDPTIEDSYRKQVVIDGETCLLDILDTAGQEEYSAMRDQYMRTGEGFLCVFAVNSTKSFEDINQYREQIKRVKDADEVPMVLVGNKVDLQTRTVESKQAKQVADSYNIPYVETSAKTRQGVDDAFYTLVREIRKFMVIFNITFYFRQWRETGDSGVEGVEEGVDHGGGDQSHKTDPQITWRLQVLPRSKLKTRETKDVIQFQYMTPRSLRIILVREEGGIEEGQTTGEGDQEKEATHPNGDQDLHPFKTGVIGKATDEAITEVSALAVVAEMKDK</sequence>
<accession>K1QZJ6</accession>
<keyword evidence="7" id="KW-0472">Membrane</keyword>
<evidence type="ECO:0000256" key="7">
    <source>
        <dbReference type="ARBA" id="ARBA00023136"/>
    </source>
</evidence>
<organism evidence="12">
    <name type="scientific">Magallana gigas</name>
    <name type="common">Pacific oyster</name>
    <name type="synonym">Crassostrea gigas</name>
    <dbReference type="NCBI Taxonomy" id="29159"/>
    <lineage>
        <taxon>Eukaryota</taxon>
        <taxon>Metazoa</taxon>
        <taxon>Spiralia</taxon>
        <taxon>Lophotrochozoa</taxon>
        <taxon>Mollusca</taxon>
        <taxon>Bivalvia</taxon>
        <taxon>Autobranchia</taxon>
        <taxon>Pteriomorphia</taxon>
        <taxon>Ostreida</taxon>
        <taxon>Ostreoidea</taxon>
        <taxon>Ostreidae</taxon>
        <taxon>Magallana</taxon>
    </lineage>
</organism>
<dbReference type="FunCoup" id="K1QZJ6">
    <property type="interactions" value="941"/>
</dbReference>